<dbReference type="GO" id="GO:0001680">
    <property type="term" value="P:tRNA 3'-terminal CCA addition"/>
    <property type="evidence" value="ECO:0007669"/>
    <property type="project" value="UniProtKB-UniRule"/>
</dbReference>
<dbReference type="Pfam" id="PF01966">
    <property type="entry name" value="HD"/>
    <property type="match status" value="1"/>
</dbReference>
<dbReference type="SUPFAM" id="SSF81891">
    <property type="entry name" value="Poly A polymerase C-terminal region-like"/>
    <property type="match status" value="1"/>
</dbReference>
<dbReference type="CDD" id="cd00077">
    <property type="entry name" value="HDc"/>
    <property type="match status" value="1"/>
</dbReference>
<dbReference type="GO" id="GO:0000049">
    <property type="term" value="F:tRNA binding"/>
    <property type="evidence" value="ECO:0007669"/>
    <property type="project" value="UniProtKB-UniRule"/>
</dbReference>
<dbReference type="Gene3D" id="1.10.3090.10">
    <property type="entry name" value="cca-adding enzyme, domain 2"/>
    <property type="match status" value="1"/>
</dbReference>
<evidence type="ECO:0000313" key="16">
    <source>
        <dbReference type="Proteomes" id="UP000032841"/>
    </source>
</evidence>
<dbReference type="GO" id="GO:0160016">
    <property type="term" value="F:CCACCA tRNA nucleotidyltransferase activity"/>
    <property type="evidence" value="ECO:0007669"/>
    <property type="project" value="RHEA"/>
</dbReference>
<comment type="cofactor">
    <cofactor evidence="13">
        <name>Mg(2+)</name>
        <dbReference type="ChEBI" id="CHEBI:18420"/>
    </cofactor>
    <text evidence="13">Magnesium is required for nucleotidyltransferase activity.</text>
</comment>
<comment type="catalytic activity">
    <reaction evidence="13">
        <text>a tRNA with a 3' CCA end + 2 CTP + ATP = a tRNA with a 3' CCACCA end + 3 diphosphate</text>
        <dbReference type="Rhea" id="RHEA:76235"/>
        <dbReference type="Rhea" id="RHEA-COMP:10468"/>
        <dbReference type="Rhea" id="RHEA-COMP:18655"/>
        <dbReference type="ChEBI" id="CHEBI:30616"/>
        <dbReference type="ChEBI" id="CHEBI:33019"/>
        <dbReference type="ChEBI" id="CHEBI:37563"/>
        <dbReference type="ChEBI" id="CHEBI:83071"/>
        <dbReference type="ChEBI" id="CHEBI:195187"/>
    </reaction>
</comment>
<dbReference type="InterPro" id="IPR012006">
    <property type="entry name" value="CCA_bact"/>
</dbReference>
<evidence type="ECO:0000256" key="5">
    <source>
        <dbReference type="ARBA" id="ARBA00022723"/>
    </source>
</evidence>
<feature type="binding site" evidence="13">
    <location>
        <position position="11"/>
    </location>
    <ligand>
        <name>ATP</name>
        <dbReference type="ChEBI" id="CHEBI:30616"/>
    </ligand>
</feature>
<feature type="binding site" evidence="13">
    <location>
        <position position="140"/>
    </location>
    <ligand>
        <name>ATP</name>
        <dbReference type="ChEBI" id="CHEBI:30616"/>
    </ligand>
</feature>
<dbReference type="HOGENOM" id="CLU_015961_1_1_6"/>
<evidence type="ECO:0000256" key="12">
    <source>
        <dbReference type="ARBA" id="ARBA00023268"/>
    </source>
</evidence>
<dbReference type="GO" id="GO:0004810">
    <property type="term" value="F:CCA tRNA nucleotidyltransferase activity"/>
    <property type="evidence" value="ECO:0007669"/>
    <property type="project" value="UniProtKB-UniRule"/>
</dbReference>
<dbReference type="Pfam" id="PF01743">
    <property type="entry name" value="PolyA_pol"/>
    <property type="match status" value="1"/>
</dbReference>
<dbReference type="Pfam" id="PF12627">
    <property type="entry name" value="PolyA_pol_RNAbd"/>
    <property type="match status" value="1"/>
</dbReference>
<dbReference type="InterPro" id="IPR043519">
    <property type="entry name" value="NT_sf"/>
</dbReference>
<evidence type="ECO:0000313" key="15">
    <source>
        <dbReference type="EMBL" id="CDM42322.1"/>
    </source>
</evidence>
<keyword evidence="9 13" id="KW-0067">ATP-binding</keyword>
<protein>
    <recommendedName>
        <fullName evidence="13">Multifunctional CCA protein</fullName>
    </recommendedName>
    <domain>
        <recommendedName>
            <fullName evidence="13">CCA-adding enzyme</fullName>
            <ecNumber evidence="13">2.7.7.72</ecNumber>
        </recommendedName>
        <alternativeName>
            <fullName evidence="13">CCA tRNA nucleotidyltransferase</fullName>
        </alternativeName>
        <alternativeName>
            <fullName evidence="13">tRNA CCA-pyrophosphorylase</fullName>
        </alternativeName>
        <alternativeName>
            <fullName evidence="13">tRNA adenylyl-/cytidylyl-transferase</fullName>
        </alternativeName>
        <alternativeName>
            <fullName evidence="13">tRNA nucleotidyltransferase</fullName>
        </alternativeName>
        <alternativeName>
            <fullName evidence="13">tRNA-NT</fullName>
        </alternativeName>
    </domain>
    <domain>
        <recommendedName>
            <fullName evidence="13">2'-nucleotidase</fullName>
            <ecNumber evidence="13">3.1.3.-</ecNumber>
        </recommendedName>
    </domain>
    <domain>
        <recommendedName>
            <fullName evidence="13">2',3'-cyclic phosphodiesterase</fullName>
            <ecNumber evidence="13">3.1.4.-</ecNumber>
        </recommendedName>
    </domain>
    <domain>
        <recommendedName>
            <fullName evidence="13">Phosphatase</fullName>
        </recommendedName>
    </domain>
</protein>
<dbReference type="RefSeq" id="WP_003463541.1">
    <property type="nucleotide sequence ID" value="NZ_HG916826.1"/>
</dbReference>
<dbReference type="PANTHER" id="PTHR47545:SF1">
    <property type="entry name" value="MULTIFUNCTIONAL CCA PROTEIN"/>
    <property type="match status" value="1"/>
</dbReference>
<evidence type="ECO:0000256" key="10">
    <source>
        <dbReference type="ARBA" id="ARBA00022842"/>
    </source>
</evidence>
<sequence>MQIYKVGGAVRDRLLGRPVSEVDWVVVGASAEQMLELGYRPVGADFPVFLHPQTGEEYALARTERKSGRGYGGFTFHASPDVTLEQDLIRRDLTVNAMAEDDQGNLIDPYNGQQDLKARILRHVSPAFAEDPLRVLRVARFAARYAPLGFSVAPETLMLMRQLAESGELAHLTAERSWKEISRALMEPRPEVFVQVLRDCGALAALLPEVDDLFGVPQPQAHHPEIDTGVHVLSVLHQCAEHDQPLNVRWACLLHDVGKGLTPEAEWPRHIAHEHKGLRLIEAINARCKAPRECAELAMLVGEFHTHGHRALELRPSTLLELLQRFDVFRRPQRFVEFVAACEMDARGRLGLEQRDYPQAAYLLGAAEAARQVPVKPLVEKGFKGAELGEALNRERLQALKIYKDQ</sequence>
<dbReference type="EC" id="3.1.4.-" evidence="13"/>
<feature type="binding site" evidence="13">
    <location>
        <position position="140"/>
    </location>
    <ligand>
        <name>CTP</name>
        <dbReference type="ChEBI" id="CHEBI:37563"/>
    </ligand>
</feature>
<dbReference type="EC" id="2.7.7.72" evidence="13"/>
<feature type="binding site" evidence="13">
    <location>
        <position position="11"/>
    </location>
    <ligand>
        <name>CTP</name>
        <dbReference type="ChEBI" id="CHEBI:37563"/>
    </ligand>
</feature>
<keyword evidence="3 13" id="KW-0819">tRNA processing</keyword>
<dbReference type="EC" id="3.1.3.-" evidence="13"/>
<keyword evidence="2 13" id="KW-0808">Transferase</keyword>
<evidence type="ECO:0000256" key="9">
    <source>
        <dbReference type="ARBA" id="ARBA00022840"/>
    </source>
</evidence>
<evidence type="ECO:0000256" key="2">
    <source>
        <dbReference type="ARBA" id="ARBA00022679"/>
    </source>
</evidence>
<feature type="binding site" evidence="13">
    <location>
        <position position="8"/>
    </location>
    <ligand>
        <name>CTP</name>
        <dbReference type="ChEBI" id="CHEBI:37563"/>
    </ligand>
</feature>
<evidence type="ECO:0000256" key="6">
    <source>
        <dbReference type="ARBA" id="ARBA00022741"/>
    </source>
</evidence>
<evidence type="ECO:0000256" key="4">
    <source>
        <dbReference type="ARBA" id="ARBA00022695"/>
    </source>
</evidence>
<keyword evidence="7 13" id="KW-0692">RNA repair</keyword>
<feature type="binding site" evidence="13">
    <location>
        <position position="91"/>
    </location>
    <ligand>
        <name>ATP</name>
        <dbReference type="ChEBI" id="CHEBI:30616"/>
    </ligand>
</feature>
<dbReference type="CDD" id="cd05398">
    <property type="entry name" value="NT_ClassII-CCAase"/>
    <property type="match status" value="1"/>
</dbReference>
<dbReference type="HAMAP" id="MF_01261">
    <property type="entry name" value="CCA_bact_type1"/>
    <property type="match status" value="1"/>
</dbReference>
<comment type="miscellaneous">
    <text evidence="13">A single active site specifically recognizes both ATP and CTP and is responsible for their addition.</text>
</comment>
<dbReference type="EMBL" id="HG916826">
    <property type="protein sequence ID" value="CDM42322.1"/>
    <property type="molecule type" value="Genomic_DNA"/>
</dbReference>
<dbReference type="SUPFAM" id="SSF81301">
    <property type="entry name" value="Nucleotidyltransferase"/>
    <property type="match status" value="1"/>
</dbReference>
<dbReference type="OrthoDB" id="9805698at2"/>
<dbReference type="FunFam" id="1.10.3090.10:FF:000001">
    <property type="entry name" value="Multifunctional CCA protein"/>
    <property type="match status" value="1"/>
</dbReference>
<gene>
    <name evidence="13 15" type="primary">cca</name>
    <name evidence="15" type="ORF">BN5_3779</name>
</gene>
<accession>W6R0V2</accession>
<dbReference type="InterPro" id="IPR050124">
    <property type="entry name" value="tRNA_CCA-adding_enzyme"/>
</dbReference>
<evidence type="ECO:0000256" key="1">
    <source>
        <dbReference type="ARBA" id="ARBA00022596"/>
    </source>
</evidence>
<dbReference type="AlphaFoldDB" id="W6R0V2"/>
<feature type="binding site" evidence="13">
    <location>
        <position position="137"/>
    </location>
    <ligand>
        <name>CTP</name>
        <dbReference type="ChEBI" id="CHEBI:37563"/>
    </ligand>
</feature>
<dbReference type="GO" id="GO:0016791">
    <property type="term" value="F:phosphatase activity"/>
    <property type="evidence" value="ECO:0007669"/>
    <property type="project" value="UniProtKB-UniRule"/>
</dbReference>
<dbReference type="GO" id="GO:0005524">
    <property type="term" value="F:ATP binding"/>
    <property type="evidence" value="ECO:0007669"/>
    <property type="project" value="UniProtKB-UniRule"/>
</dbReference>
<keyword evidence="10 13" id="KW-0460">Magnesium</keyword>
<comment type="domain">
    <text evidence="13">Comprises two domains: an N-terminal domain containing the nucleotidyltransferase activity and a C-terminal HD domain associated with both phosphodiesterase and phosphatase activities.</text>
</comment>
<feature type="binding site" evidence="13">
    <location>
        <position position="137"/>
    </location>
    <ligand>
        <name>ATP</name>
        <dbReference type="ChEBI" id="CHEBI:30616"/>
    </ligand>
</feature>
<evidence type="ECO:0000256" key="7">
    <source>
        <dbReference type="ARBA" id="ARBA00022800"/>
    </source>
</evidence>
<dbReference type="NCBIfam" id="NF008137">
    <property type="entry name" value="PRK10885.1"/>
    <property type="match status" value="1"/>
</dbReference>
<comment type="function">
    <text evidence="13">Catalyzes the addition and repair of the essential 3'-terminal CCA sequence in tRNAs without using a nucleic acid template. Adds these three nucleotides in the order of C, C, and A to the tRNA nucleotide-73, using CTP and ATP as substrates and producing inorganic pyrophosphate. tRNA 3'-terminal CCA addition is required both for tRNA processing and repair. Also involved in tRNA surveillance by mediating tandem CCA addition to generate a CCACCA at the 3' terminus of unstable tRNAs. While stable tRNAs receive only 3'-terminal CCA, unstable tRNAs are marked with CCACCA and rapidly degraded.</text>
</comment>
<keyword evidence="6 13" id="KW-0547">Nucleotide-binding</keyword>
<dbReference type="InterPro" id="IPR002646">
    <property type="entry name" value="PolA_pol_head_dom"/>
</dbReference>
<organism evidence="15 16">
    <name type="scientific">Ectopseudomonas oleovorans (strain CECT 5344)</name>
    <name type="common">Pseudomonas pseudoalcaligenes</name>
    <dbReference type="NCBI Taxonomy" id="1182590"/>
    <lineage>
        <taxon>Bacteria</taxon>
        <taxon>Pseudomonadati</taxon>
        <taxon>Pseudomonadota</taxon>
        <taxon>Gammaproteobacteria</taxon>
        <taxon>Pseudomonadales</taxon>
        <taxon>Pseudomonadaceae</taxon>
        <taxon>Ectopseudomonas</taxon>
    </lineage>
</organism>
<keyword evidence="12 13" id="KW-0511">Multifunctional enzyme</keyword>
<feature type="binding site" evidence="13">
    <location>
        <position position="23"/>
    </location>
    <ligand>
        <name>Mg(2+)</name>
        <dbReference type="ChEBI" id="CHEBI:18420"/>
    </ligand>
</feature>
<comment type="cofactor">
    <cofactor evidence="13">
        <name>Ni(2+)</name>
        <dbReference type="ChEBI" id="CHEBI:49786"/>
    </cofactor>
    <text evidence="13">Nickel for phosphatase activity.</text>
</comment>
<feature type="binding site" evidence="13">
    <location>
        <position position="21"/>
    </location>
    <ligand>
        <name>Mg(2+)</name>
        <dbReference type="ChEBI" id="CHEBI:18420"/>
    </ligand>
</feature>
<comment type="catalytic activity">
    <reaction evidence="13">
        <text>a tRNA precursor + 2 CTP + ATP = a tRNA with a 3' CCA end + 3 diphosphate</text>
        <dbReference type="Rhea" id="RHEA:14433"/>
        <dbReference type="Rhea" id="RHEA-COMP:10465"/>
        <dbReference type="Rhea" id="RHEA-COMP:10468"/>
        <dbReference type="ChEBI" id="CHEBI:30616"/>
        <dbReference type="ChEBI" id="CHEBI:33019"/>
        <dbReference type="ChEBI" id="CHEBI:37563"/>
        <dbReference type="ChEBI" id="CHEBI:74896"/>
        <dbReference type="ChEBI" id="CHEBI:83071"/>
        <dbReference type="EC" id="2.7.7.72"/>
    </reaction>
</comment>
<dbReference type="FunFam" id="3.30.460.10:FF:000016">
    <property type="entry name" value="Multifunctional CCA protein"/>
    <property type="match status" value="1"/>
</dbReference>
<dbReference type="PROSITE" id="PS51831">
    <property type="entry name" value="HD"/>
    <property type="match status" value="1"/>
</dbReference>
<keyword evidence="4 13" id="KW-0548">Nucleotidyltransferase</keyword>
<comment type="similarity">
    <text evidence="13">Belongs to the tRNA nucleotidyltransferase/poly(A) polymerase family. Bacterial CCA-adding enzyme type 1 subfamily.</text>
</comment>
<feature type="domain" description="HD" evidence="14">
    <location>
        <begin position="228"/>
        <end position="329"/>
    </location>
</feature>
<keyword evidence="11 13" id="KW-0694">RNA-binding</keyword>
<keyword evidence="8 13" id="KW-0378">Hydrolase</keyword>
<evidence type="ECO:0000256" key="13">
    <source>
        <dbReference type="HAMAP-Rule" id="MF_01261"/>
    </source>
</evidence>
<feature type="binding site" evidence="13">
    <location>
        <position position="8"/>
    </location>
    <ligand>
        <name>ATP</name>
        <dbReference type="ChEBI" id="CHEBI:30616"/>
    </ligand>
</feature>
<reference evidence="15 16" key="1">
    <citation type="submission" date="2013-11" db="EMBL/GenBank/DDBJ databases">
        <title>Complete genome sequence of the cyanide-degrading bacterium Pseudomonas pseudoalcaligenes CECT 5344.</title>
        <authorList>
            <person name="Wibberg D."/>
            <person name="Puehler A."/>
            <person name="Schlueter A."/>
        </authorList>
    </citation>
    <scope>NUCLEOTIDE SEQUENCE [LARGE SCALE GENOMIC DNA]</scope>
    <source>
        <strain evidence="16">CECT 5344</strain>
    </source>
</reference>
<feature type="binding site" evidence="13">
    <location>
        <position position="91"/>
    </location>
    <ligand>
        <name>CTP</name>
        <dbReference type="ChEBI" id="CHEBI:37563"/>
    </ligand>
</feature>
<dbReference type="HAMAP" id="MF_01262">
    <property type="entry name" value="CCA_bact_type2"/>
    <property type="match status" value="1"/>
</dbReference>
<comment type="subunit">
    <text evidence="13">Monomer. Can also form homodimers and oligomers.</text>
</comment>
<dbReference type="eggNOG" id="COG0617">
    <property type="taxonomic scope" value="Bacteria"/>
</dbReference>
<dbReference type="Gene3D" id="3.30.460.10">
    <property type="entry name" value="Beta Polymerase, domain 2"/>
    <property type="match status" value="1"/>
</dbReference>
<keyword evidence="5 13" id="KW-0479">Metal-binding</keyword>
<name>W6R0V2_ECTO5</name>
<evidence type="ECO:0000256" key="3">
    <source>
        <dbReference type="ARBA" id="ARBA00022694"/>
    </source>
</evidence>
<dbReference type="GO" id="GO:0042245">
    <property type="term" value="P:RNA repair"/>
    <property type="evidence" value="ECO:0007669"/>
    <property type="project" value="UniProtKB-KW"/>
</dbReference>
<evidence type="ECO:0000256" key="11">
    <source>
        <dbReference type="ARBA" id="ARBA00022884"/>
    </source>
</evidence>
<dbReference type="PANTHER" id="PTHR47545">
    <property type="entry name" value="MULTIFUNCTIONAL CCA PROTEIN"/>
    <property type="match status" value="1"/>
</dbReference>
<dbReference type="KEGG" id="ppse:BN5_3779"/>
<keyword evidence="1 13" id="KW-0533">Nickel</keyword>
<dbReference type="GO" id="GO:0000287">
    <property type="term" value="F:magnesium ion binding"/>
    <property type="evidence" value="ECO:0007669"/>
    <property type="project" value="UniProtKB-UniRule"/>
</dbReference>
<evidence type="ECO:0000259" key="14">
    <source>
        <dbReference type="PROSITE" id="PS51831"/>
    </source>
</evidence>
<dbReference type="InterPro" id="IPR006674">
    <property type="entry name" value="HD_domain"/>
</dbReference>
<evidence type="ECO:0000256" key="8">
    <source>
        <dbReference type="ARBA" id="ARBA00022801"/>
    </source>
</evidence>
<dbReference type="Proteomes" id="UP000032841">
    <property type="component" value="Chromosome"/>
</dbReference>
<proteinExistence type="inferred from homology"/>
<dbReference type="GO" id="GO:0004112">
    <property type="term" value="F:cyclic-nucleotide phosphodiesterase activity"/>
    <property type="evidence" value="ECO:0007669"/>
    <property type="project" value="UniProtKB-UniRule"/>
</dbReference>
<dbReference type="PIRSF" id="PIRSF000813">
    <property type="entry name" value="CCA_bact"/>
    <property type="match status" value="1"/>
</dbReference>
<dbReference type="InterPro" id="IPR003607">
    <property type="entry name" value="HD/PDEase_dom"/>
</dbReference>
<dbReference type="InterPro" id="IPR032828">
    <property type="entry name" value="PolyA_RNA-bd"/>
</dbReference>